<keyword evidence="3" id="KW-0804">Transcription</keyword>
<dbReference type="InterPro" id="IPR004111">
    <property type="entry name" value="Repressor_TetR_C"/>
</dbReference>
<dbReference type="PANTHER" id="PTHR30055">
    <property type="entry name" value="HTH-TYPE TRANSCRIPTIONAL REGULATOR RUTR"/>
    <property type="match status" value="1"/>
</dbReference>
<reference evidence="6 7" key="1">
    <citation type="submission" date="2015-07" db="EMBL/GenBank/DDBJ databases">
        <title>Genome analysis of myxobacterium Chondromyces crocatus Cm c5 reveals a high potential for natural compound synthesis and the genetic basis for the loss of fruiting body formation.</title>
        <authorList>
            <person name="Zaburannyi N."/>
            <person name="Bunk B."/>
            <person name="Maier J."/>
            <person name="Overmann J."/>
            <person name="Mueller R."/>
        </authorList>
    </citation>
    <scope>NUCLEOTIDE SEQUENCE [LARGE SCALE GENOMIC DNA]</scope>
    <source>
        <strain evidence="6 7">Cm c5</strain>
    </source>
</reference>
<accession>A0A0K1EPF6</accession>
<keyword evidence="1" id="KW-0805">Transcription regulation</keyword>
<evidence type="ECO:0000256" key="2">
    <source>
        <dbReference type="ARBA" id="ARBA00023125"/>
    </source>
</evidence>
<evidence type="ECO:0000256" key="3">
    <source>
        <dbReference type="ARBA" id="ARBA00023163"/>
    </source>
</evidence>
<name>A0A0K1EPF6_CHOCO</name>
<evidence type="ECO:0000259" key="5">
    <source>
        <dbReference type="PROSITE" id="PS50977"/>
    </source>
</evidence>
<dbReference type="GO" id="GO:0000976">
    <property type="term" value="F:transcription cis-regulatory region binding"/>
    <property type="evidence" value="ECO:0007669"/>
    <property type="project" value="TreeGrafter"/>
</dbReference>
<feature type="domain" description="HTH tetR-type" evidence="5">
    <location>
        <begin position="20"/>
        <end position="80"/>
    </location>
</feature>
<dbReference type="GO" id="GO:0045892">
    <property type="term" value="P:negative regulation of DNA-templated transcription"/>
    <property type="evidence" value="ECO:0007669"/>
    <property type="project" value="InterPro"/>
</dbReference>
<dbReference type="PRINTS" id="PR00455">
    <property type="entry name" value="HTHTETR"/>
</dbReference>
<dbReference type="InterPro" id="IPR001647">
    <property type="entry name" value="HTH_TetR"/>
</dbReference>
<dbReference type="AlphaFoldDB" id="A0A0K1EPF6"/>
<dbReference type="SUPFAM" id="SSF48498">
    <property type="entry name" value="Tetracyclin repressor-like, C-terminal domain"/>
    <property type="match status" value="1"/>
</dbReference>
<dbReference type="EMBL" id="CP012159">
    <property type="protein sequence ID" value="AKT42537.1"/>
    <property type="molecule type" value="Genomic_DNA"/>
</dbReference>
<keyword evidence="2 4" id="KW-0238">DNA-binding</keyword>
<evidence type="ECO:0000313" key="7">
    <source>
        <dbReference type="Proteomes" id="UP000067626"/>
    </source>
</evidence>
<dbReference type="STRING" id="52.CMC5_067640"/>
<organism evidence="6 7">
    <name type="scientific">Chondromyces crocatus</name>
    <dbReference type="NCBI Taxonomy" id="52"/>
    <lineage>
        <taxon>Bacteria</taxon>
        <taxon>Pseudomonadati</taxon>
        <taxon>Myxococcota</taxon>
        <taxon>Polyangia</taxon>
        <taxon>Polyangiales</taxon>
        <taxon>Polyangiaceae</taxon>
        <taxon>Chondromyces</taxon>
    </lineage>
</organism>
<dbReference type="Pfam" id="PF00440">
    <property type="entry name" value="TetR_N"/>
    <property type="match status" value="1"/>
</dbReference>
<dbReference type="Proteomes" id="UP000067626">
    <property type="component" value="Chromosome"/>
</dbReference>
<gene>
    <name evidence="6" type="primary">tetR</name>
    <name evidence="6" type="ORF">CMC5_067640</name>
</gene>
<evidence type="ECO:0000313" key="6">
    <source>
        <dbReference type="EMBL" id="AKT42537.1"/>
    </source>
</evidence>
<proteinExistence type="predicted"/>
<sequence length="226" mass="24185">MPVIKRPRPSRGRPPKGAERLSRQAILDAALEVIDAHGAAAVSMRSVAGHMGVDAKSLYNHVDGKEGLLDAVAEHLLTDIRLPEPTGALADDLRAIAQAFRRATLAHPQAATLVLTRQLSSLASLAPTEAVVSALLRAGFPPDEAVHLLRSFLAMAIGTLLREASADPTFGVSDDEGIARRRQVLENAGLPALTEAAPHLARCDHREEFDFAVDLLIEAATARQRR</sequence>
<dbReference type="PROSITE" id="PS50977">
    <property type="entry name" value="HTH_TETR_2"/>
    <property type="match status" value="1"/>
</dbReference>
<dbReference type="PATRIC" id="fig|52.7.peg.7425"/>
<feature type="DNA-binding region" description="H-T-H motif" evidence="4">
    <location>
        <begin position="43"/>
        <end position="62"/>
    </location>
</feature>
<dbReference type="SUPFAM" id="SSF46689">
    <property type="entry name" value="Homeodomain-like"/>
    <property type="match status" value="1"/>
</dbReference>
<dbReference type="KEGG" id="ccro:CMC5_067640"/>
<keyword evidence="7" id="KW-1185">Reference proteome</keyword>
<dbReference type="Gene3D" id="1.10.357.10">
    <property type="entry name" value="Tetracycline Repressor, domain 2"/>
    <property type="match status" value="1"/>
</dbReference>
<protein>
    <submittedName>
        <fullName evidence="6">TetR family transcriptional regulator</fullName>
    </submittedName>
</protein>
<evidence type="ECO:0000256" key="1">
    <source>
        <dbReference type="ARBA" id="ARBA00023015"/>
    </source>
</evidence>
<dbReference type="InterPro" id="IPR009057">
    <property type="entry name" value="Homeodomain-like_sf"/>
</dbReference>
<dbReference type="GO" id="GO:0003700">
    <property type="term" value="F:DNA-binding transcription factor activity"/>
    <property type="evidence" value="ECO:0007669"/>
    <property type="project" value="TreeGrafter"/>
</dbReference>
<dbReference type="PANTHER" id="PTHR30055:SF151">
    <property type="entry name" value="TRANSCRIPTIONAL REGULATORY PROTEIN"/>
    <property type="match status" value="1"/>
</dbReference>
<dbReference type="InterPro" id="IPR036271">
    <property type="entry name" value="Tet_transcr_reg_TetR-rel_C_sf"/>
</dbReference>
<dbReference type="Pfam" id="PF02909">
    <property type="entry name" value="TetR_C_1"/>
    <property type="match status" value="1"/>
</dbReference>
<evidence type="ECO:0000256" key="4">
    <source>
        <dbReference type="PROSITE-ProRule" id="PRU00335"/>
    </source>
</evidence>
<dbReference type="InterPro" id="IPR050109">
    <property type="entry name" value="HTH-type_TetR-like_transc_reg"/>
</dbReference>